<evidence type="ECO:0000313" key="2">
    <source>
        <dbReference type="Proteomes" id="UP000198635"/>
    </source>
</evidence>
<evidence type="ECO:0000313" key="1">
    <source>
        <dbReference type="EMBL" id="SFK02783.1"/>
    </source>
</evidence>
<dbReference type="OrthoDB" id="9794935at2"/>
<accession>A0A1I3W6G5</accession>
<keyword evidence="2" id="KW-1185">Reference proteome</keyword>
<dbReference type="AlphaFoldDB" id="A0A1I3W6G5"/>
<protein>
    <recommendedName>
        <fullName evidence="3">Nitroimidazol reductase NimA, pyridoxamine 5'-phosphate oxidase superfamily</fullName>
    </recommendedName>
</protein>
<dbReference type="Pfam" id="PF12900">
    <property type="entry name" value="Pyridox_ox_2"/>
    <property type="match status" value="1"/>
</dbReference>
<dbReference type="Gene3D" id="2.30.110.10">
    <property type="entry name" value="Electron Transport, Fmn-binding Protein, Chain A"/>
    <property type="match status" value="1"/>
</dbReference>
<proteinExistence type="predicted"/>
<sequence>MRRKDREITDQSFMHDVLREADVVSLAFNTGEFPYVLQFNFVLYGDSIFIHCAPEGRKLDLIEHDSRVGFYAAVDIRVEKTTTRYRSVCGTGLATLVEDDTLKIEVLKALAAKYNAPCTFPVPERTLAVTWVVRVSIESITGKHSRSSEEKG</sequence>
<dbReference type="PANTHER" id="PTHR34071">
    <property type="entry name" value="5-NITROIMIDAZOLE ANTIBIOTICS RESISTANCE PROTEIN, NIMA-FAMILY-RELATED PROTEIN-RELATED"/>
    <property type="match status" value="1"/>
</dbReference>
<dbReference type="RefSeq" id="WP_092375885.1">
    <property type="nucleotide sequence ID" value="NZ_FORX01000012.1"/>
</dbReference>
<dbReference type="InterPro" id="IPR024747">
    <property type="entry name" value="Pyridox_Oxase-rel"/>
</dbReference>
<dbReference type="EMBL" id="FORX01000012">
    <property type="protein sequence ID" value="SFK02783.1"/>
    <property type="molecule type" value="Genomic_DNA"/>
</dbReference>
<dbReference type="Proteomes" id="UP000198635">
    <property type="component" value="Unassembled WGS sequence"/>
</dbReference>
<evidence type="ECO:0008006" key="3">
    <source>
        <dbReference type="Google" id="ProtNLM"/>
    </source>
</evidence>
<dbReference type="SUPFAM" id="SSF50475">
    <property type="entry name" value="FMN-binding split barrel"/>
    <property type="match status" value="1"/>
</dbReference>
<name>A0A1I3W6G5_9BACT</name>
<dbReference type="PANTHER" id="PTHR34071:SF2">
    <property type="entry name" value="FLAVIN-NUCLEOTIDE-BINDING PROTEIN"/>
    <property type="match status" value="1"/>
</dbReference>
<organism evidence="1 2">
    <name type="scientific">Desulfomicrobium apsheronum</name>
    <dbReference type="NCBI Taxonomy" id="52560"/>
    <lineage>
        <taxon>Bacteria</taxon>
        <taxon>Pseudomonadati</taxon>
        <taxon>Thermodesulfobacteriota</taxon>
        <taxon>Desulfovibrionia</taxon>
        <taxon>Desulfovibrionales</taxon>
        <taxon>Desulfomicrobiaceae</taxon>
        <taxon>Desulfomicrobium</taxon>
    </lineage>
</organism>
<dbReference type="InterPro" id="IPR012349">
    <property type="entry name" value="Split_barrel_FMN-bd"/>
</dbReference>
<gene>
    <name evidence="1" type="ORF">SAMN04488082_11249</name>
</gene>
<dbReference type="STRING" id="52560.SAMN04488082_11249"/>
<reference evidence="2" key="1">
    <citation type="submission" date="2016-10" db="EMBL/GenBank/DDBJ databases">
        <authorList>
            <person name="Varghese N."/>
            <person name="Submissions S."/>
        </authorList>
    </citation>
    <scope>NUCLEOTIDE SEQUENCE [LARGE SCALE GENOMIC DNA]</scope>
    <source>
        <strain evidence="2">DSM 5918</strain>
    </source>
</reference>